<dbReference type="InterPro" id="IPR037213">
    <property type="entry name" value="Run_dom_sf"/>
</dbReference>
<keyword evidence="6" id="KW-1185">Reference proteome</keyword>
<dbReference type="SUPFAM" id="SSF140741">
    <property type="entry name" value="RUN domain-like"/>
    <property type="match status" value="2"/>
</dbReference>
<name>A0A087U787_STEMI</name>
<evidence type="ECO:0000259" key="4">
    <source>
        <dbReference type="PROSITE" id="PS50994"/>
    </source>
</evidence>
<dbReference type="InterPro" id="IPR036397">
    <property type="entry name" value="RNaseH_sf"/>
</dbReference>
<dbReference type="GO" id="GO:0003676">
    <property type="term" value="F:nucleic acid binding"/>
    <property type="evidence" value="ECO:0007669"/>
    <property type="project" value="InterPro"/>
</dbReference>
<dbReference type="PANTHER" id="PTHR47194:SF3">
    <property type="entry name" value="SORTING NEXIN 29"/>
    <property type="match status" value="1"/>
</dbReference>
<sequence length="915" mass="102726">MHTFIKNSVKACMKCQLSKIYKHTKSPISTFLLPDADFSPICIDFIGPLPISEGYQYCLNIIHRFTRWPEVIPTSDMSAETTCKALISTWIARFGCPSTITTDQGRNFESHLFREFTNLLDNHRIRTTAYRPQSKGIIEHFHLQLKNSIKSQENPRWTESLPLILLGIRSSVKDDIQATCSDLAYCTTLKLPSEILCSDQLSSPSPTLTYVYGLRSIMQSLIPIVTSKHCSEPIHIHPSLLSLSHVYLRIDSVKPPLQQPYSDDYGVQERQSLLSKLLDAVKQCQIRFGGRTELATENDSRVVCLCTQFEAVLQHGMRKVGKSFLPLRNLSTADIHWQICEVYGATAMSESKVHKWVRDFKAGCINVYDEFCSGRPSVITENMVASVEAKILENRRFTIFSEVSSLGHENSHYLLVIRAAASFYKEGIQNLVLRHVTGMMKGFNILNGDTDPVFWQMVRIILNKHDYERYMLLKNIHTDIGRGRAWLRSALNENSLERYMHMILADVSQIRNFYEDWAFLMDEERSSMLPMMAAGLGSILFAISIDNPDLNMLRPSSSESLSDSTKCSVLNDELEPKPVISKSHEQAAAKKKKKKKRPTSQVVSFDDDDLYNSVSRTLDIPESCSAPATCLSSPVQLAGNFHAFSSSSSSNLKFSGERGCDQDDTKAVVESYAVEDCIKLITQKESEYSVKRVVNAATSPLAISYGSVDSKDCNNISEKKMDSSQTLCALSDVSEAGLPEQTTLTPIGDSNVGELIPIVQNDDTVASDDSVSIPSFCEDVDNAVAALAIAQRIPSWSVSSNTSHGSEKSQPRSRSETLTMSADEMREALLCVMQKKEEFEEKSSALRCLLEREMEMAAGLRAELEDQKRNSEEKIERLELKIQTVTRENELLKHQLKKYIAAVQMLKHDSGKVHE</sequence>
<feature type="compositionally biased region" description="Basic and acidic residues" evidence="2">
    <location>
        <begin position="805"/>
        <end position="815"/>
    </location>
</feature>
<dbReference type="InterPro" id="IPR004012">
    <property type="entry name" value="Run_dom"/>
</dbReference>
<evidence type="ECO:0000256" key="2">
    <source>
        <dbReference type="SAM" id="MobiDB-lite"/>
    </source>
</evidence>
<dbReference type="AlphaFoldDB" id="A0A087U787"/>
<dbReference type="CDD" id="cd17689">
    <property type="entry name" value="RUN_SNX29"/>
    <property type="match status" value="1"/>
</dbReference>
<accession>A0A087U787</accession>
<dbReference type="InterPro" id="IPR001584">
    <property type="entry name" value="Integrase_cat-core"/>
</dbReference>
<dbReference type="InterPro" id="IPR047329">
    <property type="entry name" value="RUN_SNX29"/>
</dbReference>
<dbReference type="STRING" id="407821.A0A087U787"/>
<gene>
    <name evidence="5" type="ORF">X975_16712</name>
</gene>
<dbReference type="InterPro" id="IPR012337">
    <property type="entry name" value="RNaseH-like_sf"/>
</dbReference>
<organism evidence="5 6">
    <name type="scientific">Stegodyphus mimosarum</name>
    <name type="common">African social velvet spider</name>
    <dbReference type="NCBI Taxonomy" id="407821"/>
    <lineage>
        <taxon>Eukaryota</taxon>
        <taxon>Metazoa</taxon>
        <taxon>Ecdysozoa</taxon>
        <taxon>Arthropoda</taxon>
        <taxon>Chelicerata</taxon>
        <taxon>Arachnida</taxon>
        <taxon>Araneae</taxon>
        <taxon>Araneomorphae</taxon>
        <taxon>Entelegynae</taxon>
        <taxon>Eresoidea</taxon>
        <taxon>Eresidae</taxon>
        <taxon>Stegodyphus</taxon>
    </lineage>
</organism>
<feature type="region of interest" description="Disordered" evidence="2">
    <location>
        <begin position="797"/>
        <end position="818"/>
    </location>
</feature>
<protein>
    <submittedName>
        <fullName evidence="5">Sorting nexin-29</fullName>
    </submittedName>
</protein>
<dbReference type="SMART" id="SM00593">
    <property type="entry name" value="RUN"/>
    <property type="match status" value="1"/>
</dbReference>
<dbReference type="Gene3D" id="3.30.420.10">
    <property type="entry name" value="Ribonuclease H-like superfamily/Ribonuclease H"/>
    <property type="match status" value="1"/>
</dbReference>
<dbReference type="PROSITE" id="PS50826">
    <property type="entry name" value="RUN"/>
    <property type="match status" value="1"/>
</dbReference>
<evidence type="ECO:0000259" key="3">
    <source>
        <dbReference type="PROSITE" id="PS50826"/>
    </source>
</evidence>
<feature type="domain" description="Integrase catalytic" evidence="4">
    <location>
        <begin position="30"/>
        <end position="200"/>
    </location>
</feature>
<feature type="coiled-coil region" evidence="1">
    <location>
        <begin position="822"/>
        <end position="902"/>
    </location>
</feature>
<feature type="domain" description="RUN" evidence="3">
    <location>
        <begin position="296"/>
        <end position="548"/>
    </location>
</feature>
<evidence type="ECO:0000256" key="1">
    <source>
        <dbReference type="SAM" id="Coils"/>
    </source>
</evidence>
<dbReference type="OrthoDB" id="93876at2759"/>
<dbReference type="GO" id="GO:0015074">
    <property type="term" value="P:DNA integration"/>
    <property type="evidence" value="ECO:0007669"/>
    <property type="project" value="InterPro"/>
</dbReference>
<dbReference type="SUPFAM" id="SSF53098">
    <property type="entry name" value="Ribonuclease H-like"/>
    <property type="match status" value="1"/>
</dbReference>
<proteinExistence type="predicted"/>
<dbReference type="Proteomes" id="UP000054359">
    <property type="component" value="Unassembled WGS sequence"/>
</dbReference>
<dbReference type="Pfam" id="PF00665">
    <property type="entry name" value="rve"/>
    <property type="match status" value="1"/>
</dbReference>
<evidence type="ECO:0000313" key="5">
    <source>
        <dbReference type="EMBL" id="KFM73226.1"/>
    </source>
</evidence>
<dbReference type="Gene3D" id="1.20.58.900">
    <property type="match status" value="1"/>
</dbReference>
<feature type="region of interest" description="Disordered" evidence="2">
    <location>
        <begin position="578"/>
        <end position="601"/>
    </location>
</feature>
<dbReference type="EMBL" id="KK118538">
    <property type="protein sequence ID" value="KFM73226.1"/>
    <property type="molecule type" value="Genomic_DNA"/>
</dbReference>
<reference evidence="5 6" key="1">
    <citation type="submission" date="2013-11" db="EMBL/GenBank/DDBJ databases">
        <title>Genome sequencing of Stegodyphus mimosarum.</title>
        <authorList>
            <person name="Bechsgaard J."/>
        </authorList>
    </citation>
    <scope>NUCLEOTIDE SEQUENCE [LARGE SCALE GENOMIC DNA]</scope>
</reference>
<dbReference type="FunFam" id="3.30.420.10:FF:000032">
    <property type="entry name" value="Retrovirus-related Pol polyprotein from transposon 297-like Protein"/>
    <property type="match status" value="1"/>
</dbReference>
<keyword evidence="1" id="KW-0175">Coiled coil</keyword>
<dbReference type="PANTHER" id="PTHR47194">
    <property type="entry name" value="SORTING NEXIN-29-RELATED"/>
    <property type="match status" value="1"/>
</dbReference>
<evidence type="ECO:0000313" key="6">
    <source>
        <dbReference type="Proteomes" id="UP000054359"/>
    </source>
</evidence>
<feature type="non-terminal residue" evidence="5">
    <location>
        <position position="915"/>
    </location>
</feature>
<feature type="compositionally biased region" description="Basic residues" evidence="2">
    <location>
        <begin position="589"/>
        <end position="598"/>
    </location>
</feature>
<dbReference type="PROSITE" id="PS50994">
    <property type="entry name" value="INTEGRASE"/>
    <property type="match status" value="1"/>
</dbReference>
<dbReference type="Pfam" id="PF02759">
    <property type="entry name" value="RUN"/>
    <property type="match status" value="1"/>
</dbReference>